<reference evidence="11 12" key="1">
    <citation type="submission" date="2024-02" db="EMBL/GenBank/DDBJ databases">
        <authorList>
            <person name="Vignale AGUSTIN F."/>
            <person name="Sosa J E."/>
            <person name="Modenutti C."/>
        </authorList>
    </citation>
    <scope>NUCLEOTIDE SEQUENCE [LARGE SCALE GENOMIC DNA]</scope>
</reference>
<keyword evidence="5 8" id="KW-1133">Transmembrane helix</keyword>
<keyword evidence="9" id="KW-0732">Signal</keyword>
<comment type="caution">
    <text evidence="11">The sequence shown here is derived from an EMBL/GenBank/DDBJ whole genome shotgun (WGS) entry which is preliminary data.</text>
</comment>
<feature type="signal peptide" evidence="9">
    <location>
        <begin position="1"/>
        <end position="26"/>
    </location>
</feature>
<evidence type="ECO:0000256" key="5">
    <source>
        <dbReference type="ARBA" id="ARBA00022989"/>
    </source>
</evidence>
<evidence type="ECO:0000259" key="10">
    <source>
        <dbReference type="PROSITE" id="PS50011"/>
    </source>
</evidence>
<evidence type="ECO:0000256" key="1">
    <source>
        <dbReference type="ARBA" id="ARBA00004370"/>
    </source>
</evidence>
<dbReference type="PROSITE" id="PS50011">
    <property type="entry name" value="PROTEIN_KINASE_DOM"/>
    <property type="match status" value="1"/>
</dbReference>
<keyword evidence="3 8" id="KW-0812">Transmembrane</keyword>
<dbReference type="InterPro" id="IPR011009">
    <property type="entry name" value="Kinase-like_dom_sf"/>
</dbReference>
<accession>A0ABC8R7V1</accession>
<dbReference type="InterPro" id="IPR001611">
    <property type="entry name" value="Leu-rich_rpt"/>
</dbReference>
<dbReference type="Gene3D" id="3.80.10.10">
    <property type="entry name" value="Ribonuclease Inhibitor"/>
    <property type="match status" value="2"/>
</dbReference>
<dbReference type="PANTHER" id="PTHR48056">
    <property type="entry name" value="LRR RECEPTOR-LIKE SERINE/THREONINE-PROTEIN KINASE-RELATED"/>
    <property type="match status" value="1"/>
</dbReference>
<dbReference type="PANTHER" id="PTHR48056:SF61">
    <property type="entry name" value="PROTEIN KINASE DOMAIN-CONTAINING PROTEIN"/>
    <property type="match status" value="1"/>
</dbReference>
<evidence type="ECO:0000256" key="9">
    <source>
        <dbReference type="SAM" id="SignalP"/>
    </source>
</evidence>
<evidence type="ECO:0000256" key="7">
    <source>
        <dbReference type="ARBA" id="ARBA00023180"/>
    </source>
</evidence>
<dbReference type="FunFam" id="3.80.10.10:FF:000155">
    <property type="entry name" value="Putative inactive leucine-rich repeat receptor-like protein kinase"/>
    <property type="match status" value="1"/>
</dbReference>
<dbReference type="InterPro" id="IPR032675">
    <property type="entry name" value="LRR_dom_sf"/>
</dbReference>
<evidence type="ECO:0000313" key="11">
    <source>
        <dbReference type="EMBL" id="CAK9141081.1"/>
    </source>
</evidence>
<proteinExistence type="predicted"/>
<gene>
    <name evidence="11" type="ORF">ILEXP_LOCUS8601</name>
</gene>
<evidence type="ECO:0000256" key="2">
    <source>
        <dbReference type="ARBA" id="ARBA00022614"/>
    </source>
</evidence>
<keyword evidence="2" id="KW-0433">Leucine-rich repeat</keyword>
<dbReference type="InterPro" id="IPR000719">
    <property type="entry name" value="Prot_kinase_dom"/>
</dbReference>
<evidence type="ECO:0000256" key="3">
    <source>
        <dbReference type="ARBA" id="ARBA00022692"/>
    </source>
</evidence>
<feature type="chain" id="PRO_5044740685" description="Protein kinase domain-containing protein" evidence="9">
    <location>
        <begin position="27"/>
        <end position="765"/>
    </location>
</feature>
<dbReference type="Pfam" id="PF00560">
    <property type="entry name" value="LRR_1"/>
    <property type="match status" value="2"/>
</dbReference>
<name>A0ABC8R7V1_9AQUA</name>
<dbReference type="SUPFAM" id="SSF56112">
    <property type="entry name" value="Protein kinase-like (PK-like)"/>
    <property type="match status" value="1"/>
</dbReference>
<evidence type="ECO:0000313" key="12">
    <source>
        <dbReference type="Proteomes" id="UP001642360"/>
    </source>
</evidence>
<comment type="subcellular location">
    <subcellularLocation>
        <location evidence="1">Membrane</location>
    </subcellularLocation>
</comment>
<dbReference type="Proteomes" id="UP001642360">
    <property type="component" value="Unassembled WGS sequence"/>
</dbReference>
<dbReference type="EMBL" id="CAUOFW020001095">
    <property type="protein sequence ID" value="CAK9141081.1"/>
    <property type="molecule type" value="Genomic_DNA"/>
</dbReference>
<feature type="transmembrane region" description="Helical" evidence="8">
    <location>
        <begin position="391"/>
        <end position="415"/>
    </location>
</feature>
<dbReference type="Gene3D" id="3.30.200.20">
    <property type="entry name" value="Phosphorylase Kinase, domain 1"/>
    <property type="match status" value="1"/>
</dbReference>
<evidence type="ECO:0000256" key="4">
    <source>
        <dbReference type="ARBA" id="ARBA00022737"/>
    </source>
</evidence>
<keyword evidence="4" id="KW-0677">Repeat</keyword>
<evidence type="ECO:0000256" key="6">
    <source>
        <dbReference type="ARBA" id="ARBA00023136"/>
    </source>
</evidence>
<dbReference type="Gene3D" id="1.10.510.10">
    <property type="entry name" value="Transferase(Phosphotransferase) domain 1"/>
    <property type="match status" value="1"/>
</dbReference>
<keyword evidence="6 8" id="KW-0472">Membrane</keyword>
<dbReference type="FunFam" id="1.10.510.10:FF:000657">
    <property type="entry name" value="Putative inactive leucine-rich repeat receptor-like protein kinase"/>
    <property type="match status" value="1"/>
</dbReference>
<dbReference type="Pfam" id="PF07714">
    <property type="entry name" value="PK_Tyr_Ser-Thr"/>
    <property type="match status" value="1"/>
</dbReference>
<keyword evidence="12" id="KW-1185">Reference proteome</keyword>
<sequence length="765" mass="84968">MGWSSLFLLLCFYWSFFILVTHQLQSSQTQVLLQLKKRLEYPKQLDFWYNSSSDFCYLSSSQVNVTCLNNFVTEIRIVGDKPNKVSNFDGFAIPSRTLSENFSMDSFIATLARLTSLKSLTLVSLGIWGPLPDKMHRLYSLENLDLSGNFLFGSISPTISRMVKIQTLKLDGNFFNGTVPDWFDSLSNLTNVSLRDNRLTGSFPSSVLRITVLTELGLSKNGVSGKLPDLSSLTSLHVLDLSENKFDSELPSMPKGLAIAFLRNNSFSGEIPHQYSRLLVLQQLDLSINSLRGTPPAALFSLPNITYLNLASNRLSGSLSFHLSCSSKLGLVDISNNRFRGWLPSCLGTALHETIVRYGGNCLSIDPRHQHPDSYCAEIPTKRKESRGKNVGLLVGVIGGIFVVMVLLACAFLVLCRRYCPRGTSEQHLLHKSVEDNSVTGFPSQLLTNARFISDVGKLGSQGIPVHRLFSFDELKEATNNFDKSTLMGEGSSGKLYKGRLENGTLVAIRCLTVSRRYTIRNLKLRLDLLAKLRHPHLVCLLGHCIDGEGCNDSGANKVYLIYEYVPNGNYCTHLSETSPEKVLKWSDRLMVLIGTAKAVHFLHTGIIPGFFNNRLKANNILLNEHRMAKLSDYGLSIVAEDGERQEGKGEGLKSWQMKIVEDDVYSFGFILLETFVGPSASARKEALLLHEMTSFESRDGRRGIVDPTVLASSSEESLSIVISLMHKCISPDSSTRPSFEDVLWNLQYAAQVQATADGDQSPKI</sequence>
<dbReference type="SUPFAM" id="SSF52058">
    <property type="entry name" value="L domain-like"/>
    <property type="match status" value="1"/>
</dbReference>
<evidence type="ECO:0000256" key="8">
    <source>
        <dbReference type="SAM" id="Phobius"/>
    </source>
</evidence>
<dbReference type="AlphaFoldDB" id="A0ABC8R7V1"/>
<protein>
    <recommendedName>
        <fullName evidence="10">Protein kinase domain-containing protein</fullName>
    </recommendedName>
</protein>
<dbReference type="FunFam" id="3.80.10.10:FF:000380">
    <property type="entry name" value="Putative inactive leucine-rich repeat receptor-like protein kinase"/>
    <property type="match status" value="1"/>
</dbReference>
<dbReference type="GO" id="GO:0016020">
    <property type="term" value="C:membrane"/>
    <property type="evidence" value="ECO:0007669"/>
    <property type="project" value="UniProtKB-SubCell"/>
</dbReference>
<organism evidence="11 12">
    <name type="scientific">Ilex paraguariensis</name>
    <name type="common">yerba mate</name>
    <dbReference type="NCBI Taxonomy" id="185542"/>
    <lineage>
        <taxon>Eukaryota</taxon>
        <taxon>Viridiplantae</taxon>
        <taxon>Streptophyta</taxon>
        <taxon>Embryophyta</taxon>
        <taxon>Tracheophyta</taxon>
        <taxon>Spermatophyta</taxon>
        <taxon>Magnoliopsida</taxon>
        <taxon>eudicotyledons</taxon>
        <taxon>Gunneridae</taxon>
        <taxon>Pentapetalae</taxon>
        <taxon>asterids</taxon>
        <taxon>campanulids</taxon>
        <taxon>Aquifoliales</taxon>
        <taxon>Aquifoliaceae</taxon>
        <taxon>Ilex</taxon>
    </lineage>
</organism>
<feature type="domain" description="Protein kinase" evidence="10">
    <location>
        <begin position="482"/>
        <end position="750"/>
    </location>
</feature>
<dbReference type="InterPro" id="IPR050647">
    <property type="entry name" value="Plant_LRR-RLKs"/>
</dbReference>
<keyword evidence="7" id="KW-0325">Glycoprotein</keyword>
<dbReference type="InterPro" id="IPR001245">
    <property type="entry name" value="Ser-Thr/Tyr_kinase_cat_dom"/>
</dbReference>